<evidence type="ECO:0000313" key="1">
    <source>
        <dbReference type="EMBL" id="KKK91356.1"/>
    </source>
</evidence>
<reference evidence="1" key="1">
    <citation type="journal article" date="2015" name="Nature">
        <title>Complex archaea that bridge the gap between prokaryotes and eukaryotes.</title>
        <authorList>
            <person name="Spang A."/>
            <person name="Saw J.H."/>
            <person name="Jorgensen S.L."/>
            <person name="Zaremba-Niedzwiedzka K."/>
            <person name="Martijn J."/>
            <person name="Lind A.E."/>
            <person name="van Eijk R."/>
            <person name="Schleper C."/>
            <person name="Guy L."/>
            <person name="Ettema T.J."/>
        </authorList>
    </citation>
    <scope>NUCLEOTIDE SEQUENCE</scope>
</reference>
<dbReference type="AlphaFoldDB" id="A0A0F9C412"/>
<proteinExistence type="predicted"/>
<accession>A0A0F9C412</accession>
<comment type="caution">
    <text evidence="1">The sequence shown here is derived from an EMBL/GenBank/DDBJ whole genome shotgun (WGS) entry which is preliminary data.</text>
</comment>
<organism evidence="1">
    <name type="scientific">marine sediment metagenome</name>
    <dbReference type="NCBI Taxonomy" id="412755"/>
    <lineage>
        <taxon>unclassified sequences</taxon>
        <taxon>metagenomes</taxon>
        <taxon>ecological metagenomes</taxon>
    </lineage>
</organism>
<protein>
    <submittedName>
        <fullName evidence="1">Uncharacterized protein</fullName>
    </submittedName>
</protein>
<gene>
    <name evidence="1" type="ORF">LCGC14_2713800</name>
</gene>
<dbReference type="EMBL" id="LAZR01048694">
    <property type="protein sequence ID" value="KKK91356.1"/>
    <property type="molecule type" value="Genomic_DNA"/>
</dbReference>
<sequence length="84" mass="9739">MDYSRENNLNRLGREVFGDIEDLSTVDIAKYKACDDMYEALKNVDLWFYQGASGDYRITGQQIKQALAKAEAEMKPKTRLSRQR</sequence>
<name>A0A0F9C412_9ZZZZ</name>